<evidence type="ECO:0000256" key="2">
    <source>
        <dbReference type="ARBA" id="ARBA00023027"/>
    </source>
</evidence>
<organism evidence="4 5">
    <name type="scientific">Sporothrix bragantina</name>
    <dbReference type="NCBI Taxonomy" id="671064"/>
    <lineage>
        <taxon>Eukaryota</taxon>
        <taxon>Fungi</taxon>
        <taxon>Dikarya</taxon>
        <taxon>Ascomycota</taxon>
        <taxon>Pezizomycotina</taxon>
        <taxon>Sordariomycetes</taxon>
        <taxon>Sordariomycetidae</taxon>
        <taxon>Ophiostomatales</taxon>
        <taxon>Ophiostomataceae</taxon>
        <taxon>Sporothrix</taxon>
    </lineage>
</organism>
<sequence>MTGSSPPNEVLLITIPFDAYPDSYALLQTLQPGMEIIHYNAGAGDADSIPAADWARTTVHLTHSLFATSREQCPRLKWVYLYSGGINQALHAPLLHDRNIHWTRNSGVHAPQIAEWAVGMLLAHFRQMPRLLQWQQEGVWRASEYRTRGDLLGKTVAFLGYGAIARHTARIVKACGMRVVAYTLHEKTTAAQRVSTTFTPENTGDAAGELPEAWYHGDLDSFLNTVQTKIDVLVIALPSTDKTRGSIGRAQFDKLRGCYIINVARGDIVKTDELVVALNDGTLLGAALDVTDPEPLPESHPLWTARNTIVTPHISGVSDEYMPRTIAILDENLRRLHSGRELINQIQREDGY</sequence>
<evidence type="ECO:0000313" key="4">
    <source>
        <dbReference type="EMBL" id="CAK7219491.1"/>
    </source>
</evidence>
<comment type="caution">
    <text evidence="4">The sequence shown here is derived from an EMBL/GenBank/DDBJ whole genome shotgun (WGS) entry which is preliminary data.</text>
</comment>
<gene>
    <name evidence="4" type="ORF">SBRCBS47491_003865</name>
</gene>
<keyword evidence="5" id="KW-1185">Reference proteome</keyword>
<evidence type="ECO:0000259" key="3">
    <source>
        <dbReference type="Pfam" id="PF02826"/>
    </source>
</evidence>
<feature type="domain" description="D-isomer specific 2-hydroxyacid dehydrogenase NAD-binding" evidence="3">
    <location>
        <begin position="118"/>
        <end position="193"/>
    </location>
</feature>
<keyword evidence="2" id="KW-0520">NAD</keyword>
<accession>A0ABP0BJ03</accession>
<dbReference type="PANTHER" id="PTHR43333">
    <property type="entry name" value="2-HACID_DH_C DOMAIN-CONTAINING PROTEIN"/>
    <property type="match status" value="1"/>
</dbReference>
<dbReference type="SUPFAM" id="SSF51735">
    <property type="entry name" value="NAD(P)-binding Rossmann-fold domains"/>
    <property type="match status" value="1"/>
</dbReference>
<evidence type="ECO:0000313" key="5">
    <source>
        <dbReference type="Proteomes" id="UP001642406"/>
    </source>
</evidence>
<feature type="domain" description="D-isomer specific 2-hydroxyacid dehydrogenase NAD-binding" evidence="3">
    <location>
        <begin position="223"/>
        <end position="315"/>
    </location>
</feature>
<evidence type="ECO:0000256" key="1">
    <source>
        <dbReference type="ARBA" id="ARBA00023002"/>
    </source>
</evidence>
<dbReference type="Pfam" id="PF02826">
    <property type="entry name" value="2-Hacid_dh_C"/>
    <property type="match status" value="2"/>
</dbReference>
<name>A0ABP0BJ03_9PEZI</name>
<dbReference type="SUPFAM" id="SSF52283">
    <property type="entry name" value="Formate/glycerate dehydrogenase catalytic domain-like"/>
    <property type="match status" value="1"/>
</dbReference>
<dbReference type="EMBL" id="CAWUHC010000027">
    <property type="protein sequence ID" value="CAK7219491.1"/>
    <property type="molecule type" value="Genomic_DNA"/>
</dbReference>
<dbReference type="Gene3D" id="3.40.50.720">
    <property type="entry name" value="NAD(P)-binding Rossmann-like Domain"/>
    <property type="match status" value="2"/>
</dbReference>
<reference evidence="4 5" key="1">
    <citation type="submission" date="2024-01" db="EMBL/GenBank/DDBJ databases">
        <authorList>
            <person name="Allen C."/>
            <person name="Tagirdzhanova G."/>
        </authorList>
    </citation>
    <scope>NUCLEOTIDE SEQUENCE [LARGE SCALE GENOMIC DNA]</scope>
</reference>
<dbReference type="Proteomes" id="UP001642406">
    <property type="component" value="Unassembled WGS sequence"/>
</dbReference>
<keyword evidence="1" id="KW-0560">Oxidoreductase</keyword>
<dbReference type="InterPro" id="IPR006140">
    <property type="entry name" value="D-isomer_DH_NAD-bd"/>
</dbReference>
<dbReference type="InterPro" id="IPR036291">
    <property type="entry name" value="NAD(P)-bd_dom_sf"/>
</dbReference>
<dbReference type="PANTHER" id="PTHR43333:SF1">
    <property type="entry name" value="D-ISOMER SPECIFIC 2-HYDROXYACID DEHYDROGENASE NAD-BINDING DOMAIN-CONTAINING PROTEIN"/>
    <property type="match status" value="1"/>
</dbReference>
<protein>
    <recommendedName>
        <fullName evidence="3">D-isomer specific 2-hydroxyacid dehydrogenase NAD-binding domain-containing protein</fullName>
    </recommendedName>
</protein>
<proteinExistence type="predicted"/>